<name>A0A2T0WBI5_9BACT</name>
<keyword evidence="2" id="KW-0732">Signal</keyword>
<feature type="domain" description="4-O-methyl-glucuronoyl methylesterase-like" evidence="4">
    <location>
        <begin position="86"/>
        <end position="326"/>
    </location>
</feature>
<evidence type="ECO:0000313" key="6">
    <source>
        <dbReference type="Proteomes" id="UP000238157"/>
    </source>
</evidence>
<keyword evidence="3" id="KW-0378">Hydrolase</keyword>
<dbReference type="AlphaFoldDB" id="A0A2T0WBI5"/>
<evidence type="ECO:0000259" key="4">
    <source>
        <dbReference type="Pfam" id="PF22244"/>
    </source>
</evidence>
<sequence length="380" mass="43176">MAQQTPNYDESIVPPLSLPDLFVSQKGIPIRSVDTWENERRPELLALFATEVYGQLPTDFDKISFVEKKVESHLYESVAQMQEITIKVERNGNAVNINLFVFKPKEVRGSLPVVLLISHRKVSELIENVEDKFFAIEDIVSRGFAAAVFDVEDVSPDDKNRFSHGILDQLYPEQLQMSDGMRGLGAWAWGAMRAMDYFESNADFETEKSMVVGHSRGGKAALWCGANDTRWTITVSNESGCGGAALSKRKYGETVERINTSFPFWFTDNFKQYNSKEESMPFDQHMLLSLISPRGLYVASSKDDQWADPKGEYLSLLNAARVYSELYNSPQDLPKIFNPDVNTNHLSSIGYHLREGEHDLSAYDWERFLDFAEMKFSALK</sequence>
<comment type="caution">
    <text evidence="5">The sequence shown here is derived from an EMBL/GenBank/DDBJ whole genome shotgun (WGS) entry which is preliminary data.</text>
</comment>
<dbReference type="SUPFAM" id="SSF53474">
    <property type="entry name" value="alpha/beta-Hydrolases"/>
    <property type="match status" value="1"/>
</dbReference>
<protein>
    <recommendedName>
        <fullName evidence="4">4-O-methyl-glucuronoyl methylesterase-like domain-containing protein</fullName>
    </recommendedName>
</protein>
<dbReference type="RefSeq" id="WP_245917430.1">
    <property type="nucleotide sequence ID" value="NZ_PVTR01000023.1"/>
</dbReference>
<dbReference type="InterPro" id="IPR054579">
    <property type="entry name" value="GCE-like_dom"/>
</dbReference>
<evidence type="ECO:0000256" key="1">
    <source>
        <dbReference type="ARBA" id="ARBA00022487"/>
    </source>
</evidence>
<organism evidence="5 6">
    <name type="scientific">Mongoliibacter ruber</name>
    <dbReference type="NCBI Taxonomy" id="1750599"/>
    <lineage>
        <taxon>Bacteria</taxon>
        <taxon>Pseudomonadati</taxon>
        <taxon>Bacteroidota</taxon>
        <taxon>Cytophagia</taxon>
        <taxon>Cytophagales</taxon>
        <taxon>Cyclobacteriaceae</taxon>
        <taxon>Mongoliibacter</taxon>
    </lineage>
</organism>
<dbReference type="Pfam" id="PF22244">
    <property type="entry name" value="GCE_fung"/>
    <property type="match status" value="1"/>
</dbReference>
<reference evidence="5 6" key="1">
    <citation type="submission" date="2018-03" db="EMBL/GenBank/DDBJ databases">
        <title>Genomic Encyclopedia of Archaeal and Bacterial Type Strains, Phase II (KMG-II): from individual species to whole genera.</title>
        <authorList>
            <person name="Goeker M."/>
        </authorList>
    </citation>
    <scope>NUCLEOTIDE SEQUENCE [LARGE SCALE GENOMIC DNA]</scope>
    <source>
        <strain evidence="5 6">DSM 27929</strain>
    </source>
</reference>
<gene>
    <name evidence="5" type="ORF">CLW00_12317</name>
</gene>
<dbReference type="Proteomes" id="UP000238157">
    <property type="component" value="Unassembled WGS sequence"/>
</dbReference>
<dbReference type="Gene3D" id="3.40.50.1820">
    <property type="entry name" value="alpha/beta hydrolase"/>
    <property type="match status" value="1"/>
</dbReference>
<dbReference type="GO" id="GO:0052689">
    <property type="term" value="F:carboxylic ester hydrolase activity"/>
    <property type="evidence" value="ECO:0007669"/>
    <property type="project" value="UniProtKB-KW"/>
</dbReference>
<evidence type="ECO:0000256" key="2">
    <source>
        <dbReference type="ARBA" id="ARBA00022729"/>
    </source>
</evidence>
<dbReference type="InterPro" id="IPR029058">
    <property type="entry name" value="AB_hydrolase_fold"/>
</dbReference>
<evidence type="ECO:0000313" key="5">
    <source>
        <dbReference type="EMBL" id="PRY84079.1"/>
    </source>
</evidence>
<evidence type="ECO:0000256" key="3">
    <source>
        <dbReference type="ARBA" id="ARBA00022801"/>
    </source>
</evidence>
<keyword evidence="1" id="KW-0719">Serine esterase</keyword>
<dbReference type="EMBL" id="PVTR01000023">
    <property type="protein sequence ID" value="PRY84079.1"/>
    <property type="molecule type" value="Genomic_DNA"/>
</dbReference>
<keyword evidence="6" id="KW-1185">Reference proteome</keyword>
<accession>A0A2T0WBI5</accession>
<proteinExistence type="predicted"/>